<evidence type="ECO:0000313" key="1">
    <source>
        <dbReference type="EMBL" id="GJT55566.1"/>
    </source>
</evidence>
<protein>
    <submittedName>
        <fullName evidence="1">Uncharacterized protein</fullName>
    </submittedName>
</protein>
<reference evidence="1" key="2">
    <citation type="submission" date="2022-01" db="EMBL/GenBank/DDBJ databases">
        <authorList>
            <person name="Yamashiro T."/>
            <person name="Shiraishi A."/>
            <person name="Satake H."/>
            <person name="Nakayama K."/>
        </authorList>
    </citation>
    <scope>NUCLEOTIDE SEQUENCE</scope>
</reference>
<gene>
    <name evidence="1" type="ORF">Tco_0990620</name>
</gene>
<organism evidence="1 2">
    <name type="scientific">Tanacetum coccineum</name>
    <dbReference type="NCBI Taxonomy" id="301880"/>
    <lineage>
        <taxon>Eukaryota</taxon>
        <taxon>Viridiplantae</taxon>
        <taxon>Streptophyta</taxon>
        <taxon>Embryophyta</taxon>
        <taxon>Tracheophyta</taxon>
        <taxon>Spermatophyta</taxon>
        <taxon>Magnoliopsida</taxon>
        <taxon>eudicotyledons</taxon>
        <taxon>Gunneridae</taxon>
        <taxon>Pentapetalae</taxon>
        <taxon>asterids</taxon>
        <taxon>campanulids</taxon>
        <taxon>Asterales</taxon>
        <taxon>Asteraceae</taxon>
        <taxon>Asteroideae</taxon>
        <taxon>Anthemideae</taxon>
        <taxon>Anthemidinae</taxon>
        <taxon>Tanacetum</taxon>
    </lineage>
</organism>
<keyword evidence="2" id="KW-1185">Reference proteome</keyword>
<name>A0ABQ5EX11_9ASTR</name>
<evidence type="ECO:0000313" key="2">
    <source>
        <dbReference type="Proteomes" id="UP001151760"/>
    </source>
</evidence>
<sequence length="106" mass="11756">MSMAEICYPCVGFVAVVKRSWPDPFSDHGLLEFVRRSFLFVTAMWVRCRQIKVLLVSVSVVVGMRVGAVMGEYALTSCTCVWICAGPGAFPCLSEEDPSPYRWVGV</sequence>
<proteinExistence type="predicted"/>
<comment type="caution">
    <text evidence="1">The sequence shown here is derived from an EMBL/GenBank/DDBJ whole genome shotgun (WGS) entry which is preliminary data.</text>
</comment>
<accession>A0ABQ5EX11</accession>
<dbReference type="Proteomes" id="UP001151760">
    <property type="component" value="Unassembled WGS sequence"/>
</dbReference>
<dbReference type="EMBL" id="BQNB010016767">
    <property type="protein sequence ID" value="GJT55566.1"/>
    <property type="molecule type" value="Genomic_DNA"/>
</dbReference>
<reference evidence="1" key="1">
    <citation type="journal article" date="2022" name="Int. J. Mol. Sci.">
        <title>Draft Genome of Tanacetum Coccineum: Genomic Comparison of Closely Related Tanacetum-Family Plants.</title>
        <authorList>
            <person name="Yamashiro T."/>
            <person name="Shiraishi A."/>
            <person name="Nakayama K."/>
            <person name="Satake H."/>
        </authorList>
    </citation>
    <scope>NUCLEOTIDE SEQUENCE</scope>
</reference>